<evidence type="ECO:0000256" key="2">
    <source>
        <dbReference type="ARBA" id="ARBA00023125"/>
    </source>
</evidence>
<evidence type="ECO:0000256" key="1">
    <source>
        <dbReference type="ARBA" id="ARBA00023015"/>
    </source>
</evidence>
<dbReference type="SUPFAM" id="SSF46894">
    <property type="entry name" value="C-terminal effector domain of the bipartite response regulators"/>
    <property type="match status" value="1"/>
</dbReference>
<dbReference type="CDD" id="cd06170">
    <property type="entry name" value="LuxR_C_like"/>
    <property type="match status" value="1"/>
</dbReference>
<evidence type="ECO:0000259" key="5">
    <source>
        <dbReference type="PROSITE" id="PS50043"/>
    </source>
</evidence>
<dbReference type="InterPro" id="IPR036388">
    <property type="entry name" value="WH-like_DNA-bd_sf"/>
</dbReference>
<dbReference type="PROSITE" id="PS00622">
    <property type="entry name" value="HTH_LUXR_1"/>
    <property type="match status" value="1"/>
</dbReference>
<dbReference type="GO" id="GO:0003677">
    <property type="term" value="F:DNA binding"/>
    <property type="evidence" value="ECO:0007669"/>
    <property type="project" value="UniProtKB-KW"/>
</dbReference>
<keyword evidence="1" id="KW-0805">Transcription regulation</keyword>
<sequence length="203" mass="21157">MMQAVWPARVLWVLAWLWIVAHGAPPLVAAGSLAFGALVSAFAVRTVRTEALLSGLQSARDDVSERLLELRAERAAAPAGGGELHGGADGQGDGGGADASSAGLRGFAADGCAGRLAGAVFRPSAAAAFDAPQLADDQVFRQGISRLTERELSIARLVAEGCTNRQIAGRLFLSEGTVRNHVSSILQKTCAENRTQLALLFRP</sequence>
<dbReference type="EMBL" id="QWKH01000013">
    <property type="protein sequence ID" value="NBI34078.1"/>
    <property type="molecule type" value="Genomic_DNA"/>
</dbReference>
<dbReference type="PRINTS" id="PR00038">
    <property type="entry name" value="HTHLUXR"/>
</dbReference>
<feature type="domain" description="HTH luxR-type" evidence="5">
    <location>
        <begin position="140"/>
        <end position="203"/>
    </location>
</feature>
<dbReference type="InterPro" id="IPR016032">
    <property type="entry name" value="Sig_transdc_resp-reg_C-effctor"/>
</dbReference>
<accession>A0A7C9JMR0</accession>
<proteinExistence type="predicted"/>
<dbReference type="PANTHER" id="PTHR44688">
    <property type="entry name" value="DNA-BINDING TRANSCRIPTIONAL ACTIVATOR DEVR_DOSR"/>
    <property type="match status" value="1"/>
</dbReference>
<dbReference type="PROSITE" id="PS50043">
    <property type="entry name" value="HTH_LUXR_2"/>
    <property type="match status" value="1"/>
</dbReference>
<dbReference type="SMART" id="SM00421">
    <property type="entry name" value="HTH_LUXR"/>
    <property type="match status" value="1"/>
</dbReference>
<evidence type="ECO:0000256" key="4">
    <source>
        <dbReference type="SAM" id="MobiDB-lite"/>
    </source>
</evidence>
<evidence type="ECO:0000313" key="6">
    <source>
        <dbReference type="EMBL" id="NBI34078.1"/>
    </source>
</evidence>
<comment type="caution">
    <text evidence="6">The sequence shown here is derived from an EMBL/GenBank/DDBJ whole genome shotgun (WGS) entry which is preliminary data.</text>
</comment>
<protein>
    <submittedName>
        <fullName evidence="6">DNA-binding response regulator</fullName>
    </submittedName>
</protein>
<dbReference type="Pfam" id="PF00196">
    <property type="entry name" value="GerE"/>
    <property type="match status" value="1"/>
</dbReference>
<reference evidence="6" key="1">
    <citation type="submission" date="2018-08" db="EMBL/GenBank/DDBJ databases">
        <title>Murine metabolic-syndrome-specific gut microbial biobank.</title>
        <authorList>
            <person name="Liu C."/>
        </authorList>
    </citation>
    <scope>NUCLEOTIDE SEQUENCE [LARGE SCALE GENOMIC DNA]</scope>
    <source>
        <strain evidence="6">Z82</strain>
    </source>
</reference>
<gene>
    <name evidence="6" type="ORF">D1639_03330</name>
</gene>
<feature type="region of interest" description="Disordered" evidence="4">
    <location>
        <begin position="78"/>
        <end position="97"/>
    </location>
</feature>
<dbReference type="PANTHER" id="PTHR44688:SF16">
    <property type="entry name" value="DNA-BINDING TRANSCRIPTIONAL ACTIVATOR DEVR_DOSR"/>
    <property type="match status" value="1"/>
</dbReference>
<name>A0A7C9JMR0_9BACT</name>
<dbReference type="Gene3D" id="1.10.10.10">
    <property type="entry name" value="Winged helix-like DNA-binding domain superfamily/Winged helix DNA-binding domain"/>
    <property type="match status" value="1"/>
</dbReference>
<dbReference type="InterPro" id="IPR000792">
    <property type="entry name" value="Tscrpt_reg_LuxR_C"/>
</dbReference>
<dbReference type="AlphaFoldDB" id="A0A7C9JMR0"/>
<dbReference type="GO" id="GO:0006355">
    <property type="term" value="P:regulation of DNA-templated transcription"/>
    <property type="evidence" value="ECO:0007669"/>
    <property type="project" value="InterPro"/>
</dbReference>
<evidence type="ECO:0000256" key="3">
    <source>
        <dbReference type="ARBA" id="ARBA00023163"/>
    </source>
</evidence>
<keyword evidence="2 6" id="KW-0238">DNA-binding</keyword>
<organism evidence="6">
    <name type="scientific">Muribaculaceae bacterium Z82</name>
    <dbReference type="NCBI Taxonomy" id="2304548"/>
    <lineage>
        <taxon>Bacteria</taxon>
        <taxon>Pseudomonadati</taxon>
        <taxon>Bacteroidota</taxon>
        <taxon>Bacteroidia</taxon>
        <taxon>Bacteroidales</taxon>
        <taxon>Muribaculaceae</taxon>
    </lineage>
</organism>
<feature type="compositionally biased region" description="Gly residues" evidence="4">
    <location>
        <begin position="79"/>
        <end position="97"/>
    </location>
</feature>
<keyword evidence="3" id="KW-0804">Transcription</keyword>